<reference evidence="2 3" key="1">
    <citation type="journal article" date="2019" name="Front. Microbiol.">
        <title>Ammonia Oxidation by the Arctic Terrestrial Thaumarchaeote Candidatus Nitrosocosmicus arcticus Is Stimulated by Increasing Temperatures.</title>
        <authorList>
            <person name="Alves R.J.E."/>
            <person name="Kerou M."/>
            <person name="Zappe A."/>
            <person name="Bittner R."/>
            <person name="Abby S.S."/>
            <person name="Schmidt H.A."/>
            <person name="Pfeifer K."/>
            <person name="Schleper C."/>
        </authorList>
    </citation>
    <scope>NUCLEOTIDE SEQUENCE [LARGE SCALE GENOMIC DNA]</scope>
    <source>
        <strain evidence="2 3">Kfb</strain>
    </source>
</reference>
<dbReference type="Proteomes" id="UP000315289">
    <property type="component" value="Unassembled WGS sequence"/>
</dbReference>
<accession>A0A557ST34</accession>
<dbReference type="PANTHER" id="PTHR34075:SF5">
    <property type="entry name" value="BLR3430 PROTEIN"/>
    <property type="match status" value="1"/>
</dbReference>
<evidence type="ECO:0000313" key="3">
    <source>
        <dbReference type="Proteomes" id="UP000315289"/>
    </source>
</evidence>
<dbReference type="AlphaFoldDB" id="A0A557ST34"/>
<proteinExistence type="predicted"/>
<dbReference type="SUPFAM" id="SSF50249">
    <property type="entry name" value="Nucleic acid-binding proteins"/>
    <property type="match status" value="1"/>
</dbReference>
<dbReference type="OrthoDB" id="9573at2157"/>
<dbReference type="EMBL" id="VOAH01000013">
    <property type="protein sequence ID" value="TVP39750.1"/>
    <property type="molecule type" value="Genomic_DNA"/>
</dbReference>
<evidence type="ECO:0000259" key="1">
    <source>
        <dbReference type="Pfam" id="PF01796"/>
    </source>
</evidence>
<sequence length="131" mass="14756">MTQSKPKNQSSRERFIEFAKNGNILLNQCNKCNNIILETVYYCDKCFSSSFKQISYNGTGTVVTFTIQAVAPEGFEDVESYAWVIFKLDDCDINVSGFLPGISSPSDLPLGSKIKVIDFHEKHGLILQKYQ</sequence>
<feature type="domain" description="ChsH2 C-terminal OB-fold" evidence="1">
    <location>
        <begin position="57"/>
        <end position="113"/>
    </location>
</feature>
<dbReference type="InterPro" id="IPR052513">
    <property type="entry name" value="Thioester_dehydratase-like"/>
</dbReference>
<gene>
    <name evidence="2" type="primary">phaAb</name>
    <name evidence="2" type="ORF">NARC_130089</name>
</gene>
<organism evidence="2 3">
    <name type="scientific">Candidatus Nitrosocosmicus arcticus</name>
    <dbReference type="NCBI Taxonomy" id="2035267"/>
    <lineage>
        <taxon>Archaea</taxon>
        <taxon>Nitrososphaerota</taxon>
        <taxon>Nitrososphaeria</taxon>
        <taxon>Nitrososphaerales</taxon>
        <taxon>Nitrososphaeraceae</taxon>
        <taxon>Candidatus Nitrosocosmicus</taxon>
    </lineage>
</organism>
<dbReference type="Pfam" id="PF01796">
    <property type="entry name" value="OB_ChsH2_C"/>
    <property type="match status" value="1"/>
</dbReference>
<dbReference type="RefSeq" id="WP_144733163.1">
    <property type="nucleotide sequence ID" value="NZ_ML675588.1"/>
</dbReference>
<name>A0A557ST34_9ARCH</name>
<dbReference type="PANTHER" id="PTHR34075">
    <property type="entry name" value="BLR3430 PROTEIN"/>
    <property type="match status" value="1"/>
</dbReference>
<dbReference type="Gene3D" id="6.10.30.10">
    <property type="match status" value="1"/>
</dbReference>
<dbReference type="InterPro" id="IPR002878">
    <property type="entry name" value="ChsH2_C"/>
</dbReference>
<protein>
    <submittedName>
        <fullName evidence="2">Beta-ketothiolase beta subunit</fullName>
    </submittedName>
</protein>
<evidence type="ECO:0000313" key="2">
    <source>
        <dbReference type="EMBL" id="TVP39750.1"/>
    </source>
</evidence>
<comment type="caution">
    <text evidence="2">The sequence shown here is derived from an EMBL/GenBank/DDBJ whole genome shotgun (WGS) entry which is preliminary data.</text>
</comment>
<keyword evidence="3" id="KW-1185">Reference proteome</keyword>
<dbReference type="InterPro" id="IPR012340">
    <property type="entry name" value="NA-bd_OB-fold"/>
</dbReference>